<dbReference type="Pfam" id="PF02826">
    <property type="entry name" value="2-Hacid_dh_C"/>
    <property type="match status" value="1"/>
</dbReference>
<reference evidence="7" key="1">
    <citation type="journal article" date="2020" name="mSystems">
        <title>Genome- and Community-Level Interaction Insights into Carbon Utilization and Element Cycling Functions of Hydrothermarchaeota in Hydrothermal Sediment.</title>
        <authorList>
            <person name="Zhou Z."/>
            <person name="Liu Y."/>
            <person name="Xu W."/>
            <person name="Pan J."/>
            <person name="Luo Z.H."/>
            <person name="Li M."/>
        </authorList>
    </citation>
    <scope>NUCLEOTIDE SEQUENCE [LARGE SCALE GENOMIC DNA]</scope>
    <source>
        <strain evidence="7">SpSt-222</strain>
    </source>
</reference>
<evidence type="ECO:0000256" key="3">
    <source>
        <dbReference type="ARBA" id="ARBA00023027"/>
    </source>
</evidence>
<keyword evidence="2 4" id="KW-0560">Oxidoreductase</keyword>
<evidence type="ECO:0000256" key="2">
    <source>
        <dbReference type="ARBA" id="ARBA00023002"/>
    </source>
</evidence>
<comment type="similarity">
    <text evidence="1 4">Belongs to the D-isomer specific 2-hydroxyacid dehydrogenase family.</text>
</comment>
<dbReference type="Gene3D" id="3.40.50.720">
    <property type="entry name" value="NAD(P)-binding Rossmann-like Domain"/>
    <property type="match status" value="2"/>
</dbReference>
<accession>A0A7C1X621</accession>
<gene>
    <name evidence="7" type="ORF">ENP47_06930</name>
</gene>
<dbReference type="PANTHER" id="PTHR42789:SF1">
    <property type="entry name" value="D-ISOMER SPECIFIC 2-HYDROXYACID DEHYDROGENASE FAMILY PROTEIN (AFU_ORTHOLOGUE AFUA_6G10090)"/>
    <property type="match status" value="1"/>
</dbReference>
<dbReference type="CDD" id="cd12172">
    <property type="entry name" value="PGDH_like_2"/>
    <property type="match status" value="1"/>
</dbReference>
<keyword evidence="3" id="KW-0520">NAD</keyword>
<dbReference type="AlphaFoldDB" id="A0A7C1X621"/>
<dbReference type="InterPro" id="IPR050857">
    <property type="entry name" value="D-2-hydroxyacid_DH"/>
</dbReference>
<dbReference type="InterPro" id="IPR006139">
    <property type="entry name" value="D-isomer_2_OHA_DH_cat_dom"/>
</dbReference>
<comment type="caution">
    <text evidence="7">The sequence shown here is derived from an EMBL/GenBank/DDBJ whole genome shotgun (WGS) entry which is preliminary data.</text>
</comment>
<dbReference type="Pfam" id="PF00389">
    <property type="entry name" value="2-Hacid_dh"/>
    <property type="match status" value="1"/>
</dbReference>
<feature type="domain" description="D-isomer specific 2-hydroxyacid dehydrogenase NAD-binding" evidence="6">
    <location>
        <begin position="122"/>
        <end position="294"/>
    </location>
</feature>
<evidence type="ECO:0000259" key="5">
    <source>
        <dbReference type="Pfam" id="PF00389"/>
    </source>
</evidence>
<evidence type="ECO:0000256" key="1">
    <source>
        <dbReference type="ARBA" id="ARBA00005854"/>
    </source>
</evidence>
<dbReference type="GO" id="GO:0051287">
    <property type="term" value="F:NAD binding"/>
    <property type="evidence" value="ECO:0007669"/>
    <property type="project" value="InterPro"/>
</dbReference>
<dbReference type="InterPro" id="IPR006140">
    <property type="entry name" value="D-isomer_DH_NAD-bd"/>
</dbReference>
<protein>
    <submittedName>
        <fullName evidence="7">Glyoxylate reductase</fullName>
    </submittedName>
</protein>
<evidence type="ECO:0000256" key="4">
    <source>
        <dbReference type="RuleBase" id="RU003719"/>
    </source>
</evidence>
<dbReference type="PROSITE" id="PS00670">
    <property type="entry name" value="D_2_HYDROXYACID_DH_2"/>
    <property type="match status" value="1"/>
</dbReference>
<sequence>MSGKERERTMGKDVLVLTWKYFSAREEIQRFLAERGCRFVEREIRYPVDEDQLCELVRDIDGLVVGLEPVTARVLSCANRLKVISTSGVGYDNIDVAEATRRGIVVSNCHGANEHSVAELAFGLMLSLARRIHGSDRAMRQGRWEPYFGVELWGKTLGVVGLGRTGRAVALLGRGFGMRVLAHDIVWDTTFANAHEISYVPLDKLLRESDFVSLHVPLTPETRYLIDERALALMKPTAFLINLARGPVVKQSALVEALRRGQIAGAGLDVFEVEPIRDNPFIEFENVVMTPHLGGSTQEARERTLYLALTNVCNVLNGRPPHAQVNPEVRLGW</sequence>
<dbReference type="SUPFAM" id="SSF52283">
    <property type="entry name" value="Formate/glycerate dehydrogenase catalytic domain-like"/>
    <property type="match status" value="1"/>
</dbReference>
<dbReference type="EMBL" id="DSJL01000011">
    <property type="protein sequence ID" value="HEF65314.1"/>
    <property type="molecule type" value="Genomic_DNA"/>
</dbReference>
<organism evidence="7">
    <name type="scientific">Thermomicrobium roseum</name>
    <dbReference type="NCBI Taxonomy" id="500"/>
    <lineage>
        <taxon>Bacteria</taxon>
        <taxon>Pseudomonadati</taxon>
        <taxon>Thermomicrobiota</taxon>
        <taxon>Thermomicrobia</taxon>
        <taxon>Thermomicrobiales</taxon>
        <taxon>Thermomicrobiaceae</taxon>
        <taxon>Thermomicrobium</taxon>
    </lineage>
</organism>
<feature type="domain" description="D-isomer specific 2-hydroxyacid dehydrogenase catalytic" evidence="5">
    <location>
        <begin position="25"/>
        <end position="326"/>
    </location>
</feature>
<evidence type="ECO:0000313" key="7">
    <source>
        <dbReference type="EMBL" id="HEF65314.1"/>
    </source>
</evidence>
<dbReference type="FunFam" id="3.40.50.720:FF:000203">
    <property type="entry name" value="D-3-phosphoglycerate dehydrogenase (SerA)"/>
    <property type="match status" value="1"/>
</dbReference>
<name>A0A7C1X621_THERO</name>
<dbReference type="GO" id="GO:0016616">
    <property type="term" value="F:oxidoreductase activity, acting on the CH-OH group of donors, NAD or NADP as acceptor"/>
    <property type="evidence" value="ECO:0007669"/>
    <property type="project" value="InterPro"/>
</dbReference>
<dbReference type="InterPro" id="IPR029753">
    <property type="entry name" value="D-isomer_DH_CS"/>
</dbReference>
<evidence type="ECO:0000259" key="6">
    <source>
        <dbReference type="Pfam" id="PF02826"/>
    </source>
</evidence>
<dbReference type="SUPFAM" id="SSF51735">
    <property type="entry name" value="NAD(P)-binding Rossmann-fold domains"/>
    <property type="match status" value="1"/>
</dbReference>
<proteinExistence type="inferred from homology"/>
<dbReference type="PANTHER" id="PTHR42789">
    <property type="entry name" value="D-ISOMER SPECIFIC 2-HYDROXYACID DEHYDROGENASE FAMILY PROTEIN (AFU_ORTHOLOGUE AFUA_6G10090)"/>
    <property type="match status" value="1"/>
</dbReference>
<dbReference type="InterPro" id="IPR036291">
    <property type="entry name" value="NAD(P)-bd_dom_sf"/>
</dbReference>